<evidence type="ECO:0000313" key="3">
    <source>
        <dbReference type="Proteomes" id="UP001321760"/>
    </source>
</evidence>
<keyword evidence="3" id="KW-1185">Reference proteome</keyword>
<dbReference type="PANTHER" id="PTHR24148">
    <property type="entry name" value="ANKYRIN REPEAT DOMAIN-CONTAINING PROTEIN 39 HOMOLOG-RELATED"/>
    <property type="match status" value="1"/>
</dbReference>
<dbReference type="InterPro" id="IPR052895">
    <property type="entry name" value="HetReg/Transcr_Mod"/>
</dbReference>
<name>A0AAV9G2A2_9PEZI</name>
<organism evidence="2 3">
    <name type="scientific">Podospora aff. communis PSN243</name>
    <dbReference type="NCBI Taxonomy" id="3040156"/>
    <lineage>
        <taxon>Eukaryota</taxon>
        <taxon>Fungi</taxon>
        <taxon>Dikarya</taxon>
        <taxon>Ascomycota</taxon>
        <taxon>Pezizomycotina</taxon>
        <taxon>Sordariomycetes</taxon>
        <taxon>Sordariomycetidae</taxon>
        <taxon>Sordariales</taxon>
        <taxon>Podosporaceae</taxon>
        <taxon>Podospora</taxon>
    </lineage>
</organism>
<sequence>MPPPTSISDIYNPLPSPTAIRLINLHGLVDLPDYQHQLVSLSLTVADLKDGPEFNALSYTWGDPICSELESPLLPPKKEWENIAICDGVVIPVQPNLHDALRSLVTRNDFSLTDFIWIDAICINQADLDERAAQVQLMGDVYSQANSVIAWVGQEDGTTADAISVVRRIASIVQDVVPPDRDLIPYDSATFEAVGRAISHNDDSDLFNSEAQRSKFGIEPITPRQWLLFLAFFSRRYFSRIWIVQELVLASRIFFVCGHYRIDWVDIVATAHFLAHSAWPLNPQSLEESDYFEDETARVGLERYLSVEDPQAAQAVLVVLGTERVRAWNNKGRPRTVETEQVQVKVSDILWELLDVTNSCGSSDPRDQVYGILGVADRQLSLLSGGKRRTLMDVDYRISVEALYTRLTRIIVNSHDSLSVLERRELSSSRLSTLPSWVPDYQVAGSEADKDIYMRTDCDASRKSLWGRKEAIHITDERLLPVRGIHVGMIAAVAPHPFANATTIDQYPHRSRSAMLDLYGHLCEFAIRLPDYYMDQPQGFKNPSQIRRQTRAEALIRTCFADIVGTQHVPLNSPNFATSFFHYICGDLLPRLKANPNCATLDTNLTLARIRALFQKEPSGSAYSDAAFMAALTKTWENERDYVAGEFSASMKFHSTPWSRAEHYTTTVGCIFSTNTELLGIASGDFRVGDEIWVLTGSDYPTILRPKDAGFTTEGEQRYEFINLAYVHGIMYGEAVEDNAEWRNIILE</sequence>
<dbReference type="InterPro" id="IPR010730">
    <property type="entry name" value="HET"/>
</dbReference>
<dbReference type="Proteomes" id="UP001321760">
    <property type="component" value="Unassembled WGS sequence"/>
</dbReference>
<reference evidence="2" key="1">
    <citation type="journal article" date="2023" name="Mol. Phylogenet. Evol.">
        <title>Genome-scale phylogeny and comparative genomics of the fungal order Sordariales.</title>
        <authorList>
            <person name="Hensen N."/>
            <person name="Bonometti L."/>
            <person name="Westerberg I."/>
            <person name="Brannstrom I.O."/>
            <person name="Guillou S."/>
            <person name="Cros-Aarteil S."/>
            <person name="Calhoun S."/>
            <person name="Haridas S."/>
            <person name="Kuo A."/>
            <person name="Mondo S."/>
            <person name="Pangilinan J."/>
            <person name="Riley R."/>
            <person name="LaButti K."/>
            <person name="Andreopoulos B."/>
            <person name="Lipzen A."/>
            <person name="Chen C."/>
            <person name="Yan M."/>
            <person name="Daum C."/>
            <person name="Ng V."/>
            <person name="Clum A."/>
            <person name="Steindorff A."/>
            <person name="Ohm R.A."/>
            <person name="Martin F."/>
            <person name="Silar P."/>
            <person name="Natvig D.O."/>
            <person name="Lalanne C."/>
            <person name="Gautier V."/>
            <person name="Ament-Velasquez S.L."/>
            <person name="Kruys A."/>
            <person name="Hutchinson M.I."/>
            <person name="Powell A.J."/>
            <person name="Barry K."/>
            <person name="Miller A.N."/>
            <person name="Grigoriev I.V."/>
            <person name="Debuchy R."/>
            <person name="Gladieux P."/>
            <person name="Hiltunen Thoren M."/>
            <person name="Johannesson H."/>
        </authorList>
    </citation>
    <scope>NUCLEOTIDE SEQUENCE</scope>
    <source>
        <strain evidence="2">PSN243</strain>
    </source>
</reference>
<dbReference type="Pfam" id="PF06985">
    <property type="entry name" value="HET"/>
    <property type="match status" value="1"/>
</dbReference>
<evidence type="ECO:0000259" key="1">
    <source>
        <dbReference type="Pfam" id="PF06985"/>
    </source>
</evidence>
<accession>A0AAV9G2A2</accession>
<proteinExistence type="predicted"/>
<reference evidence="2" key="2">
    <citation type="submission" date="2023-05" db="EMBL/GenBank/DDBJ databases">
        <authorList>
            <consortium name="Lawrence Berkeley National Laboratory"/>
            <person name="Steindorff A."/>
            <person name="Hensen N."/>
            <person name="Bonometti L."/>
            <person name="Westerberg I."/>
            <person name="Brannstrom I.O."/>
            <person name="Guillou S."/>
            <person name="Cros-Aarteil S."/>
            <person name="Calhoun S."/>
            <person name="Haridas S."/>
            <person name="Kuo A."/>
            <person name="Mondo S."/>
            <person name="Pangilinan J."/>
            <person name="Riley R."/>
            <person name="Labutti K."/>
            <person name="Andreopoulos B."/>
            <person name="Lipzen A."/>
            <person name="Chen C."/>
            <person name="Yanf M."/>
            <person name="Daum C."/>
            <person name="Ng V."/>
            <person name="Clum A."/>
            <person name="Ohm R."/>
            <person name="Martin F."/>
            <person name="Silar P."/>
            <person name="Natvig D."/>
            <person name="Lalanne C."/>
            <person name="Gautier V."/>
            <person name="Ament-Velasquez S.L."/>
            <person name="Kruys A."/>
            <person name="Hutchinson M.I."/>
            <person name="Powell A.J."/>
            <person name="Barry K."/>
            <person name="Miller A.N."/>
            <person name="Grigoriev I.V."/>
            <person name="Debuchy R."/>
            <person name="Gladieux P."/>
            <person name="Thoren M.H."/>
            <person name="Johannesson H."/>
        </authorList>
    </citation>
    <scope>NUCLEOTIDE SEQUENCE</scope>
    <source>
        <strain evidence="2">PSN243</strain>
    </source>
</reference>
<dbReference type="EMBL" id="MU866016">
    <property type="protein sequence ID" value="KAK4442449.1"/>
    <property type="molecule type" value="Genomic_DNA"/>
</dbReference>
<protein>
    <submittedName>
        <fullName evidence="2">Heterokaryon incompatibility protein-domain-containing protein</fullName>
    </submittedName>
</protein>
<dbReference type="AlphaFoldDB" id="A0AAV9G2A2"/>
<feature type="domain" description="Heterokaryon incompatibility" evidence="1">
    <location>
        <begin position="54"/>
        <end position="246"/>
    </location>
</feature>
<evidence type="ECO:0000313" key="2">
    <source>
        <dbReference type="EMBL" id="KAK4442449.1"/>
    </source>
</evidence>
<dbReference type="PANTHER" id="PTHR24148:SF64">
    <property type="entry name" value="HETEROKARYON INCOMPATIBILITY DOMAIN-CONTAINING PROTEIN"/>
    <property type="match status" value="1"/>
</dbReference>
<comment type="caution">
    <text evidence="2">The sequence shown here is derived from an EMBL/GenBank/DDBJ whole genome shotgun (WGS) entry which is preliminary data.</text>
</comment>
<gene>
    <name evidence="2" type="ORF">QBC34DRAFT_418739</name>
</gene>